<keyword evidence="3" id="KW-1185">Reference proteome</keyword>
<dbReference type="InterPro" id="IPR036188">
    <property type="entry name" value="FAD/NAD-bd_sf"/>
</dbReference>
<dbReference type="SUPFAM" id="SSF51905">
    <property type="entry name" value="FAD/NAD(P)-binding domain"/>
    <property type="match status" value="1"/>
</dbReference>
<dbReference type="PANTHER" id="PTHR40254:SF1">
    <property type="entry name" value="BLR0577 PROTEIN"/>
    <property type="match status" value="1"/>
</dbReference>
<sequence length="449" mass="48392">MYKSVAIVGAGFSGSLLAINILRHAGPHATLIERRGVFGRGTAYTAPHPSHLLNVRAGNMSALSDRPQHFAEWCTARGLGGGGDFAQRKMYGEYLGELLERSSARAGERLALVNDDVRGVEVGDQGVTLHFAAGPAQMFDALVVAVGNLPPHAPPGLDPDAFPPDLYAHDPWDPGLTEGLSDDDTVLLIGTGLTMVDVALSLDAAGFGGRIVAMSRRGLLPRSHVPPGPAGDRNEKPTSRASALLREVRARARAIGWRAAVDELRPFTQGLWLSASVDERARFLRHLRPWWDVHRHRLAPAVAAKIDALREFGQLSIVAGKPFDYRQSEAGIAVQWRPRGADDSETLVARRVVNCTGPQGDLARSTEPLLRGLIEQGHARADANRLGLDVDSQSRLIGADGAPHPRLFGLGPMTRGAFWEIVAVPDIRTQVWTVARRLAQAHWVGGEGL</sequence>
<feature type="domain" description="FAD-dependent urate hydroxylase HpyO/Asp monooxygenase CreE-like FAD/NAD(P)-binding" evidence="1">
    <location>
        <begin position="6"/>
        <end position="148"/>
    </location>
</feature>
<dbReference type="EMBL" id="VJWA01000001">
    <property type="protein sequence ID" value="TRW18337.1"/>
    <property type="molecule type" value="Genomic_DNA"/>
</dbReference>
<reference evidence="2 3" key="1">
    <citation type="submission" date="2019-07" db="EMBL/GenBank/DDBJ databases">
        <title>Novel species isolated from glacier.</title>
        <authorList>
            <person name="Liu Q."/>
            <person name="Xin Y.-H."/>
        </authorList>
    </citation>
    <scope>NUCLEOTIDE SEQUENCE [LARGE SCALE GENOMIC DNA]</scope>
    <source>
        <strain evidence="2 3">LB1R16</strain>
    </source>
</reference>
<gene>
    <name evidence="2" type="ORF">FMM06_02035</name>
</gene>
<dbReference type="AlphaFoldDB" id="A0A552UJC4"/>
<accession>A0A552UJC4</accession>
<evidence type="ECO:0000313" key="2">
    <source>
        <dbReference type="EMBL" id="TRW18337.1"/>
    </source>
</evidence>
<name>A0A552UJC4_9SPHN</name>
<dbReference type="Gene3D" id="3.50.50.60">
    <property type="entry name" value="FAD/NAD(P)-binding domain"/>
    <property type="match status" value="1"/>
</dbReference>
<dbReference type="Proteomes" id="UP000317894">
    <property type="component" value="Unassembled WGS sequence"/>
</dbReference>
<evidence type="ECO:0000259" key="1">
    <source>
        <dbReference type="Pfam" id="PF13454"/>
    </source>
</evidence>
<organism evidence="2 3">
    <name type="scientific">Glacieibacterium frigidum</name>
    <dbReference type="NCBI Taxonomy" id="2593303"/>
    <lineage>
        <taxon>Bacteria</taxon>
        <taxon>Pseudomonadati</taxon>
        <taxon>Pseudomonadota</taxon>
        <taxon>Alphaproteobacteria</taxon>
        <taxon>Sphingomonadales</taxon>
        <taxon>Sphingosinicellaceae</taxon>
        <taxon>Glacieibacterium</taxon>
    </lineage>
</organism>
<protein>
    <submittedName>
        <fullName evidence="2">FAD-dependent oxidoreductase</fullName>
    </submittedName>
</protein>
<comment type="caution">
    <text evidence="2">The sequence shown here is derived from an EMBL/GenBank/DDBJ whole genome shotgun (WGS) entry which is preliminary data.</text>
</comment>
<dbReference type="PANTHER" id="PTHR40254">
    <property type="entry name" value="BLR0577 PROTEIN"/>
    <property type="match status" value="1"/>
</dbReference>
<dbReference type="Pfam" id="PF13454">
    <property type="entry name" value="NAD_binding_9"/>
    <property type="match status" value="1"/>
</dbReference>
<dbReference type="InterPro" id="IPR052189">
    <property type="entry name" value="L-asp_N-monooxygenase_NS-form"/>
</dbReference>
<dbReference type="InterPro" id="IPR038732">
    <property type="entry name" value="HpyO/CreE_NAD-binding"/>
</dbReference>
<dbReference type="OrthoDB" id="101972at2"/>
<evidence type="ECO:0000313" key="3">
    <source>
        <dbReference type="Proteomes" id="UP000317894"/>
    </source>
</evidence>
<proteinExistence type="predicted"/>